<dbReference type="EMBL" id="OB663214">
    <property type="protein sequence ID" value="CAD7231137.1"/>
    <property type="molecule type" value="Genomic_DNA"/>
</dbReference>
<accession>A0A7R8WG95</accession>
<proteinExistence type="predicted"/>
<organism evidence="3">
    <name type="scientific">Cyprideis torosa</name>
    <dbReference type="NCBI Taxonomy" id="163714"/>
    <lineage>
        <taxon>Eukaryota</taxon>
        <taxon>Metazoa</taxon>
        <taxon>Ecdysozoa</taxon>
        <taxon>Arthropoda</taxon>
        <taxon>Crustacea</taxon>
        <taxon>Oligostraca</taxon>
        <taxon>Ostracoda</taxon>
        <taxon>Podocopa</taxon>
        <taxon>Podocopida</taxon>
        <taxon>Cytherocopina</taxon>
        <taxon>Cytheroidea</taxon>
        <taxon>Cytherideidae</taxon>
        <taxon>Cyprideis</taxon>
    </lineage>
</organism>
<dbReference type="InterPro" id="IPR000859">
    <property type="entry name" value="CUB_dom"/>
</dbReference>
<reference evidence="3" key="1">
    <citation type="submission" date="2020-11" db="EMBL/GenBank/DDBJ databases">
        <authorList>
            <person name="Tran Van P."/>
        </authorList>
    </citation>
    <scope>NUCLEOTIDE SEQUENCE</scope>
</reference>
<sequence length="305" mass="33774">QKSCRNITSEAISYFINPSYPASDQTVQVCDYRIDIPSTRQGKSLDGETTTSRICQVRLDFEEFTLPEPETVAPNIGQCLRSKMMLTGSAGVTYRVAQFCGVLTGQHMYLEINPDLEDSTYFSLMAIIGVENPSDPVPQYSWKIKITQINCATENYLRAPAGCLQYFYGQRGNVESLNSRGTGGYFRSLDYDICLRTELNACAVEWKADAFDIVGSQTPGANGDAVCQQDYLIIPQVILDTGENKDRFCSSVLSNVTGTTPTETAVYMPINGPIAIRFRSNADNLNGQGFRLTFRQLVPSETDLC</sequence>
<gene>
    <name evidence="3" type="ORF">CTOB1V02_LOCUS8991</name>
</gene>
<evidence type="ECO:0000313" key="3">
    <source>
        <dbReference type="EMBL" id="CAD7231137.1"/>
    </source>
</evidence>
<dbReference type="PANTHER" id="PTHR33236">
    <property type="entry name" value="INTRAFLAGELLAR TRANSPORT PROTEIN 122 FAMILY PROTEIN-RELATED"/>
    <property type="match status" value="1"/>
</dbReference>
<dbReference type="PROSITE" id="PS01180">
    <property type="entry name" value="CUB"/>
    <property type="match status" value="1"/>
</dbReference>
<evidence type="ECO:0000256" key="1">
    <source>
        <dbReference type="ARBA" id="ARBA00023157"/>
    </source>
</evidence>
<dbReference type="OrthoDB" id="6361562at2759"/>
<evidence type="ECO:0000256" key="2">
    <source>
        <dbReference type="PROSITE-ProRule" id="PRU00059"/>
    </source>
</evidence>
<dbReference type="InterPro" id="IPR058698">
    <property type="entry name" value="CUB_metazoa"/>
</dbReference>
<name>A0A7R8WG95_9CRUS</name>
<dbReference type="AlphaFoldDB" id="A0A7R8WG95"/>
<dbReference type="PANTHER" id="PTHR33236:SF12">
    <property type="entry name" value="CUB DOMAIN-CONTAINING PROTEIN-RELATED"/>
    <property type="match status" value="1"/>
</dbReference>
<keyword evidence="1" id="KW-1015">Disulfide bond</keyword>
<feature type="non-terminal residue" evidence="3">
    <location>
        <position position="305"/>
    </location>
</feature>
<protein>
    <submittedName>
        <fullName evidence="3">Uncharacterized protein</fullName>
    </submittedName>
</protein>
<dbReference type="InterPro" id="IPR035914">
    <property type="entry name" value="Sperma_CUB_dom_sf"/>
</dbReference>
<dbReference type="Pfam" id="PF26080">
    <property type="entry name" value="CUB_animal"/>
    <property type="match status" value="1"/>
</dbReference>
<dbReference type="Gene3D" id="2.60.120.290">
    <property type="entry name" value="Spermadhesin, CUB domain"/>
    <property type="match status" value="1"/>
</dbReference>
<comment type="caution">
    <text evidence="2">Lacks conserved residue(s) required for the propagation of feature annotation.</text>
</comment>